<evidence type="ECO:0000259" key="2">
    <source>
        <dbReference type="PROSITE" id="PS50213"/>
    </source>
</evidence>
<dbReference type="InterPro" id="IPR000782">
    <property type="entry name" value="FAS1_domain"/>
</dbReference>
<dbReference type="PROSITE" id="PS51257">
    <property type="entry name" value="PROKAR_LIPOPROTEIN"/>
    <property type="match status" value="1"/>
</dbReference>
<dbReference type="PANTHER" id="PTHR10900">
    <property type="entry name" value="PERIOSTIN-RELATED"/>
    <property type="match status" value="1"/>
</dbReference>
<sequence length="164" mass="17605">MKKKIIIGFFLTFIMALSCSPGILALENTKGNKDIVDTAAEAGEFKILAAALEKAGLVETLKGTGPYTVFAPTDQAFEKLLKDLNITAEELLNRKDLKDILLYHVVQGKVLSSDLKNGMKVKTLAGKDVTISLDPVKVNNATVVNPDVEASNGVIHVIDTVLVP</sequence>
<evidence type="ECO:0000313" key="3">
    <source>
        <dbReference type="EMBL" id="WXB95086.1"/>
    </source>
</evidence>
<dbReference type="EMBL" id="CP147407">
    <property type="protein sequence ID" value="WXB95086.1"/>
    <property type="molecule type" value="Genomic_DNA"/>
</dbReference>
<dbReference type="PROSITE" id="PS50213">
    <property type="entry name" value="FAS1"/>
    <property type="match status" value="1"/>
</dbReference>
<protein>
    <submittedName>
        <fullName evidence="3">Fasciclin domain-containing protein</fullName>
    </submittedName>
</protein>
<feature type="chain" id="PRO_5046410042" evidence="1">
    <location>
        <begin position="26"/>
        <end position="164"/>
    </location>
</feature>
<evidence type="ECO:0000256" key="1">
    <source>
        <dbReference type="SAM" id="SignalP"/>
    </source>
</evidence>
<dbReference type="SUPFAM" id="SSF82153">
    <property type="entry name" value="FAS1 domain"/>
    <property type="match status" value="1"/>
</dbReference>
<keyword evidence="4" id="KW-1185">Reference proteome</keyword>
<gene>
    <name evidence="3" type="ORF">WCV65_10875</name>
</gene>
<reference evidence="3 4" key="1">
    <citation type="submission" date="2024-02" db="EMBL/GenBank/DDBJ databases">
        <title>Seven novel Bacillus-like species.</title>
        <authorList>
            <person name="Liu G."/>
        </authorList>
    </citation>
    <scope>NUCLEOTIDE SEQUENCE [LARGE SCALE GENOMIC DNA]</scope>
    <source>
        <strain evidence="3 4">FJAT-52054</strain>
    </source>
</reference>
<dbReference type="Proteomes" id="UP001377337">
    <property type="component" value="Chromosome"/>
</dbReference>
<dbReference type="PANTHER" id="PTHR10900:SF77">
    <property type="entry name" value="FI19380P1"/>
    <property type="match status" value="1"/>
</dbReference>
<name>A0ABZ2NCS9_9BACI</name>
<evidence type="ECO:0000313" key="4">
    <source>
        <dbReference type="Proteomes" id="UP001377337"/>
    </source>
</evidence>
<accession>A0ABZ2NCS9</accession>
<feature type="domain" description="FAS1" evidence="2">
    <location>
        <begin position="32"/>
        <end position="162"/>
    </location>
</feature>
<dbReference type="Pfam" id="PF02469">
    <property type="entry name" value="Fasciclin"/>
    <property type="match status" value="1"/>
</dbReference>
<keyword evidence="1" id="KW-0732">Signal</keyword>
<dbReference type="InterPro" id="IPR036378">
    <property type="entry name" value="FAS1_dom_sf"/>
</dbReference>
<dbReference type="SMART" id="SM00554">
    <property type="entry name" value="FAS1"/>
    <property type="match status" value="1"/>
</dbReference>
<dbReference type="InterPro" id="IPR050904">
    <property type="entry name" value="Adhesion/Biosynth-related"/>
</dbReference>
<dbReference type="Gene3D" id="2.30.180.10">
    <property type="entry name" value="FAS1 domain"/>
    <property type="match status" value="1"/>
</dbReference>
<feature type="signal peptide" evidence="1">
    <location>
        <begin position="1"/>
        <end position="25"/>
    </location>
</feature>
<organism evidence="3 4">
    <name type="scientific">Metabacillus sediminis</name>
    <dbReference type="NCBI Taxonomy" id="3117746"/>
    <lineage>
        <taxon>Bacteria</taxon>
        <taxon>Bacillati</taxon>
        <taxon>Bacillota</taxon>
        <taxon>Bacilli</taxon>
        <taxon>Bacillales</taxon>
        <taxon>Bacillaceae</taxon>
        <taxon>Metabacillus</taxon>
    </lineage>
</organism>
<dbReference type="RefSeq" id="WP_338776387.1">
    <property type="nucleotide sequence ID" value="NZ_CP147407.1"/>
</dbReference>
<proteinExistence type="predicted"/>